<name>A0A2T4PT60_9STAP</name>
<dbReference type="GO" id="GO:0016779">
    <property type="term" value="F:nucleotidyltransferase activity"/>
    <property type="evidence" value="ECO:0007669"/>
    <property type="project" value="TreeGrafter"/>
</dbReference>
<dbReference type="InterPro" id="IPR045886">
    <property type="entry name" value="ThiF/MoeB/HesA"/>
</dbReference>
<evidence type="ECO:0000313" key="3">
    <source>
        <dbReference type="EMBL" id="PTI29527.1"/>
    </source>
</evidence>
<dbReference type="GeneID" id="64117405"/>
<dbReference type="AlphaFoldDB" id="A0A2T4PT60"/>
<dbReference type="GO" id="GO:0004792">
    <property type="term" value="F:thiosulfate-cyanide sulfurtransferase activity"/>
    <property type="evidence" value="ECO:0007669"/>
    <property type="project" value="TreeGrafter"/>
</dbReference>
<accession>A0A2T4PT60</accession>
<dbReference type="Gene3D" id="3.40.50.720">
    <property type="entry name" value="NAD(P)-binding Rossmann-like Domain"/>
    <property type="match status" value="1"/>
</dbReference>
<comment type="caution">
    <text evidence="3">The sequence shown here is derived from an EMBL/GenBank/DDBJ whole genome shotgun (WGS) entry which is preliminary data.</text>
</comment>
<dbReference type="InterPro" id="IPR035985">
    <property type="entry name" value="Ubiquitin-activating_enz"/>
</dbReference>
<feature type="domain" description="THIF-type NAD/FAD binding fold" evidence="2">
    <location>
        <begin position="4"/>
        <end position="240"/>
    </location>
</feature>
<evidence type="ECO:0000256" key="1">
    <source>
        <dbReference type="ARBA" id="ARBA00009919"/>
    </source>
</evidence>
<evidence type="ECO:0000313" key="4">
    <source>
        <dbReference type="Proteomes" id="UP000241209"/>
    </source>
</evidence>
<organism evidence="3 4">
    <name type="scientific">Mammaliicoccus vitulinus</name>
    <dbReference type="NCBI Taxonomy" id="71237"/>
    <lineage>
        <taxon>Bacteria</taxon>
        <taxon>Bacillati</taxon>
        <taxon>Bacillota</taxon>
        <taxon>Bacilli</taxon>
        <taxon>Bacillales</taxon>
        <taxon>Staphylococcaceae</taxon>
        <taxon>Mammaliicoccus</taxon>
    </lineage>
</organism>
<dbReference type="PANTHER" id="PTHR10953:SF102">
    <property type="entry name" value="ADENYLYLTRANSFERASE AND SULFURTRANSFERASE MOCS3"/>
    <property type="match status" value="1"/>
</dbReference>
<dbReference type="STRING" id="1167632.GCA_000286335_01939"/>
<sequence>MNRYERQMKYQQFGEQSQIQLQQTNILIMGAGALGSHVAELLARMGAHKLSIIDMDIVELSNLHRQALYDEHDAKEMLPKVFALKEKIKHINHNVELNAIHQEITPHNIEDIISNVQPDIVIDGMDQFDIRFLINEACHKLHIPWIYGAAVGSKGTVYGIDFTGPCLKCILNTVPQTGESCAINGVLPPVVQQVASFEVSELLRFVSGKGFSKKLVTLDTFEISTRATNIDILKNDQCTVCEQNIYHALNASPSPSIESLCGDTFLFRFKEHAFEFAHYFPGHIAKENSYVKFINYDDINMTLFKDGRMNVRGLETKEHAEDMYQQLIKCIK</sequence>
<comment type="similarity">
    <text evidence="1">Belongs to the HesA/MoeB/ThiF family.</text>
</comment>
<dbReference type="GO" id="GO:0008641">
    <property type="term" value="F:ubiquitin-like modifier activating enzyme activity"/>
    <property type="evidence" value="ECO:0007669"/>
    <property type="project" value="InterPro"/>
</dbReference>
<dbReference type="SUPFAM" id="SSF69572">
    <property type="entry name" value="Activating enzymes of the ubiquitin-like proteins"/>
    <property type="match status" value="1"/>
</dbReference>
<dbReference type="CDD" id="cd00757">
    <property type="entry name" value="ThiF_MoeB_HesA_family"/>
    <property type="match status" value="1"/>
</dbReference>
<dbReference type="GO" id="GO:0008146">
    <property type="term" value="F:sulfotransferase activity"/>
    <property type="evidence" value="ECO:0007669"/>
    <property type="project" value="TreeGrafter"/>
</dbReference>
<gene>
    <name evidence="3" type="ORF">BU072_07630</name>
</gene>
<dbReference type="Pfam" id="PF00899">
    <property type="entry name" value="ThiF"/>
    <property type="match status" value="1"/>
</dbReference>
<reference evidence="3 4" key="1">
    <citation type="journal article" date="2016" name="Front. Microbiol.">
        <title>Comprehensive Phylogenetic Analysis of Bovine Non-aureus Staphylococci Species Based on Whole-Genome Sequencing.</title>
        <authorList>
            <person name="Naushad S."/>
            <person name="Barkema H.W."/>
            <person name="Luby C."/>
            <person name="Condas L.A."/>
            <person name="Nobrega D.B."/>
            <person name="Carson D.A."/>
            <person name="De Buck J."/>
        </authorList>
    </citation>
    <scope>NUCLEOTIDE SEQUENCE [LARGE SCALE GENOMIC DNA]</scope>
    <source>
        <strain evidence="3 4">SNUC 2204</strain>
    </source>
</reference>
<dbReference type="GO" id="GO:0005829">
    <property type="term" value="C:cytosol"/>
    <property type="evidence" value="ECO:0007669"/>
    <property type="project" value="TreeGrafter"/>
</dbReference>
<dbReference type="RefSeq" id="WP_107536819.1">
    <property type="nucleotide sequence ID" value="NZ_BMDF01000007.1"/>
</dbReference>
<dbReference type="Proteomes" id="UP000241209">
    <property type="component" value="Unassembled WGS sequence"/>
</dbReference>
<dbReference type="FunFam" id="3.40.50.720:FF:000080">
    <property type="entry name" value="Thiazole biosynthesis adenylyltransferase ThiF"/>
    <property type="match status" value="1"/>
</dbReference>
<dbReference type="PANTHER" id="PTHR10953">
    <property type="entry name" value="UBIQUITIN-ACTIVATING ENZYME E1"/>
    <property type="match status" value="1"/>
</dbReference>
<evidence type="ECO:0000259" key="2">
    <source>
        <dbReference type="Pfam" id="PF00899"/>
    </source>
</evidence>
<dbReference type="EMBL" id="PZFK01000013">
    <property type="protein sequence ID" value="PTI29527.1"/>
    <property type="molecule type" value="Genomic_DNA"/>
</dbReference>
<proteinExistence type="inferred from homology"/>
<protein>
    <submittedName>
        <fullName evidence="3">Thiamine/molybdopterin biosynthesis protein</fullName>
    </submittedName>
</protein>
<dbReference type="InterPro" id="IPR000594">
    <property type="entry name" value="ThiF_NAD_FAD-bd"/>
</dbReference>